<dbReference type="Pfam" id="PF14836">
    <property type="entry name" value="Ubiquitin_3"/>
    <property type="match status" value="1"/>
</dbReference>
<gene>
    <name evidence="3" type="primary">LOC103179114</name>
</gene>
<name>A0A4W3GG20_CALMI</name>
<feature type="region of interest" description="Disordered" evidence="1">
    <location>
        <begin position="185"/>
        <end position="206"/>
    </location>
</feature>
<proteinExistence type="predicted"/>
<evidence type="ECO:0000256" key="1">
    <source>
        <dbReference type="SAM" id="MobiDB-lite"/>
    </source>
</evidence>
<dbReference type="OMA" id="MFQIFPI"/>
<feature type="compositionally biased region" description="Basic and acidic residues" evidence="1">
    <location>
        <begin position="185"/>
        <end position="194"/>
    </location>
</feature>
<evidence type="ECO:0000259" key="2">
    <source>
        <dbReference type="Pfam" id="PF14836"/>
    </source>
</evidence>
<feature type="domain" description="Ubiquitin-like" evidence="2">
    <location>
        <begin position="299"/>
        <end position="367"/>
    </location>
</feature>
<reference evidence="3" key="5">
    <citation type="submission" date="2025-09" db="UniProtKB">
        <authorList>
            <consortium name="Ensembl"/>
        </authorList>
    </citation>
    <scope>IDENTIFICATION</scope>
</reference>
<keyword evidence="4" id="KW-1185">Reference proteome</keyword>
<evidence type="ECO:0000313" key="4">
    <source>
        <dbReference type="Proteomes" id="UP000314986"/>
    </source>
</evidence>
<reference evidence="3" key="4">
    <citation type="submission" date="2025-08" db="UniProtKB">
        <authorList>
            <consortium name="Ensembl"/>
        </authorList>
    </citation>
    <scope>IDENTIFICATION</scope>
</reference>
<dbReference type="Proteomes" id="UP000314986">
    <property type="component" value="Unassembled WGS sequence"/>
</dbReference>
<dbReference type="Ensembl" id="ENSCMIT00000002415.1">
    <property type="protein sequence ID" value="ENSCMIP00000002331.1"/>
    <property type="gene ID" value="ENSCMIG00000001379.1"/>
</dbReference>
<dbReference type="GeneTree" id="ENSGT00970000198189"/>
<organism evidence="3 4">
    <name type="scientific">Callorhinchus milii</name>
    <name type="common">Ghost shark</name>
    <dbReference type="NCBI Taxonomy" id="7868"/>
    <lineage>
        <taxon>Eukaryota</taxon>
        <taxon>Metazoa</taxon>
        <taxon>Chordata</taxon>
        <taxon>Craniata</taxon>
        <taxon>Vertebrata</taxon>
        <taxon>Chondrichthyes</taxon>
        <taxon>Holocephali</taxon>
        <taxon>Chimaeriformes</taxon>
        <taxon>Callorhinchidae</taxon>
        <taxon>Callorhinchus</taxon>
    </lineage>
</organism>
<dbReference type="STRING" id="7868.ENSCMIP00000002331"/>
<protein>
    <submittedName>
        <fullName evidence="3">Uncharacterized LOC103179114</fullName>
    </submittedName>
</protein>
<dbReference type="InParanoid" id="A0A4W3GG20"/>
<evidence type="ECO:0000313" key="3">
    <source>
        <dbReference type="Ensembl" id="ENSCMIP00000002331.1"/>
    </source>
</evidence>
<reference evidence="4" key="1">
    <citation type="journal article" date="2006" name="Science">
        <title>Ancient noncoding elements conserved in the human genome.</title>
        <authorList>
            <person name="Venkatesh B."/>
            <person name="Kirkness E.F."/>
            <person name="Loh Y.H."/>
            <person name="Halpern A.L."/>
            <person name="Lee A.P."/>
            <person name="Johnson J."/>
            <person name="Dandona N."/>
            <person name="Viswanathan L.D."/>
            <person name="Tay A."/>
            <person name="Venter J.C."/>
            <person name="Strausberg R.L."/>
            <person name="Brenner S."/>
        </authorList>
    </citation>
    <scope>NUCLEOTIDE SEQUENCE [LARGE SCALE GENOMIC DNA]</scope>
</reference>
<reference evidence="4" key="3">
    <citation type="journal article" date="2014" name="Nature">
        <title>Elephant shark genome provides unique insights into gnathostome evolution.</title>
        <authorList>
            <consortium name="International Elephant Shark Genome Sequencing Consortium"/>
            <person name="Venkatesh B."/>
            <person name="Lee A.P."/>
            <person name="Ravi V."/>
            <person name="Maurya A.K."/>
            <person name="Lian M.M."/>
            <person name="Swann J.B."/>
            <person name="Ohta Y."/>
            <person name="Flajnik M.F."/>
            <person name="Sutoh Y."/>
            <person name="Kasahara M."/>
            <person name="Hoon S."/>
            <person name="Gangu V."/>
            <person name="Roy S.W."/>
            <person name="Irimia M."/>
            <person name="Korzh V."/>
            <person name="Kondrychyn I."/>
            <person name="Lim Z.W."/>
            <person name="Tay B.H."/>
            <person name="Tohari S."/>
            <person name="Kong K.W."/>
            <person name="Ho S."/>
            <person name="Lorente-Galdos B."/>
            <person name="Quilez J."/>
            <person name="Marques-Bonet T."/>
            <person name="Raney B.J."/>
            <person name="Ingham P.W."/>
            <person name="Tay A."/>
            <person name="Hillier L.W."/>
            <person name="Minx P."/>
            <person name="Boehm T."/>
            <person name="Wilson R.K."/>
            <person name="Brenner S."/>
            <person name="Warren W.C."/>
        </authorList>
    </citation>
    <scope>NUCLEOTIDE SEQUENCE [LARGE SCALE GENOMIC DNA]</scope>
</reference>
<feature type="compositionally biased region" description="Polar residues" evidence="1">
    <location>
        <begin position="195"/>
        <end position="204"/>
    </location>
</feature>
<accession>A0A4W3GG20</accession>
<reference evidence="4" key="2">
    <citation type="journal article" date="2007" name="PLoS Biol.">
        <title>Survey sequencing and comparative analysis of the elephant shark (Callorhinchus milii) genome.</title>
        <authorList>
            <person name="Venkatesh B."/>
            <person name="Kirkness E.F."/>
            <person name="Loh Y.H."/>
            <person name="Halpern A.L."/>
            <person name="Lee A.P."/>
            <person name="Johnson J."/>
            <person name="Dandona N."/>
            <person name="Viswanathan L.D."/>
            <person name="Tay A."/>
            <person name="Venter J.C."/>
            <person name="Strausberg R.L."/>
            <person name="Brenner S."/>
        </authorList>
    </citation>
    <scope>NUCLEOTIDE SEQUENCE [LARGE SCALE GENOMIC DNA]</scope>
</reference>
<dbReference type="AlphaFoldDB" id="A0A4W3GG20"/>
<dbReference type="Gene3D" id="3.10.20.90">
    <property type="entry name" value="Phosphatidylinositol 3-kinase Catalytic Subunit, Chain A, domain 1"/>
    <property type="match status" value="1"/>
</dbReference>
<dbReference type="InterPro" id="IPR028135">
    <property type="entry name" value="Ub_USP-typ"/>
</dbReference>
<sequence>MFQNWNPFCQPVTGFLANSDTNRKRTPARFKSLAASGNMFQIFPIVFHNLNKRKYLLSNEEARYSEMQELALENWEDLRMPRSAAGDSLPLVDTALSGREEALFEDLKKLEVLPERAFMPNVPNTRPPKSNTPLMFEARFPSPERVGKGIEVFDSLQNPISPPKDLQIKSESVEDPIDTCSRWHEYSPGRESKTSLKVKTSPNSKHVEEHNISVNSAESLLDFHNAKDESESLLRDKPKETSIRMSFSPWTKLLNMYSRMKKSPIPKLQNKESSQELLREEGQRIQLILYRYNDTNPLIFSHFRTTDSVGFVEMEIKKMLDVQNEICLWKRDSNEETRLLQRSDVTLQDAGIHNEQILILEEKDLHGGRP</sequence>